<protein>
    <submittedName>
        <fullName evidence="2">Uncharacterized protein</fullName>
    </submittedName>
</protein>
<proteinExistence type="predicted"/>
<name>A0ABD3R5F5_9STRA</name>
<feature type="compositionally biased region" description="Polar residues" evidence="1">
    <location>
        <begin position="18"/>
        <end position="30"/>
    </location>
</feature>
<gene>
    <name evidence="2" type="ORF">ACHAXA_001146</name>
</gene>
<keyword evidence="3" id="KW-1185">Reference proteome</keyword>
<reference evidence="2 3" key="1">
    <citation type="submission" date="2024-10" db="EMBL/GenBank/DDBJ databases">
        <title>Updated reference genomes for cyclostephanoid diatoms.</title>
        <authorList>
            <person name="Roberts W.R."/>
            <person name="Alverson A.J."/>
        </authorList>
    </citation>
    <scope>NUCLEOTIDE SEQUENCE [LARGE SCALE GENOMIC DNA]</scope>
    <source>
        <strain evidence="2 3">AJA228-03</strain>
    </source>
</reference>
<dbReference type="AlphaFoldDB" id="A0ABD3R5F5"/>
<evidence type="ECO:0000313" key="3">
    <source>
        <dbReference type="Proteomes" id="UP001530377"/>
    </source>
</evidence>
<sequence length="64" mass="7026">MIVPQELSCAKSDDNSAVGGSSDVQKSSECGESGVSSRRYGEEEEVESIEYELILHREICLMNN</sequence>
<dbReference type="EMBL" id="JALLPB020000617">
    <property type="protein sequence ID" value="KAL3807562.1"/>
    <property type="molecule type" value="Genomic_DNA"/>
</dbReference>
<organism evidence="2 3">
    <name type="scientific">Cyclostephanos tholiformis</name>
    <dbReference type="NCBI Taxonomy" id="382380"/>
    <lineage>
        <taxon>Eukaryota</taxon>
        <taxon>Sar</taxon>
        <taxon>Stramenopiles</taxon>
        <taxon>Ochrophyta</taxon>
        <taxon>Bacillariophyta</taxon>
        <taxon>Coscinodiscophyceae</taxon>
        <taxon>Thalassiosirophycidae</taxon>
        <taxon>Stephanodiscales</taxon>
        <taxon>Stephanodiscaceae</taxon>
        <taxon>Cyclostephanos</taxon>
    </lineage>
</organism>
<dbReference type="Proteomes" id="UP001530377">
    <property type="component" value="Unassembled WGS sequence"/>
</dbReference>
<evidence type="ECO:0000256" key="1">
    <source>
        <dbReference type="SAM" id="MobiDB-lite"/>
    </source>
</evidence>
<evidence type="ECO:0000313" key="2">
    <source>
        <dbReference type="EMBL" id="KAL3807562.1"/>
    </source>
</evidence>
<accession>A0ABD3R5F5</accession>
<comment type="caution">
    <text evidence="2">The sequence shown here is derived from an EMBL/GenBank/DDBJ whole genome shotgun (WGS) entry which is preliminary data.</text>
</comment>
<feature type="region of interest" description="Disordered" evidence="1">
    <location>
        <begin position="1"/>
        <end position="42"/>
    </location>
</feature>